<dbReference type="AlphaFoldDB" id="A0A517LHN1"/>
<dbReference type="GO" id="GO:0005634">
    <property type="term" value="C:nucleus"/>
    <property type="evidence" value="ECO:0007669"/>
    <property type="project" value="UniProtKB-SubCell"/>
</dbReference>
<evidence type="ECO:0000313" key="8">
    <source>
        <dbReference type="EMBL" id="QDS75152.1"/>
    </source>
</evidence>
<evidence type="ECO:0000256" key="5">
    <source>
        <dbReference type="ARBA" id="ARBA00023242"/>
    </source>
</evidence>
<evidence type="ECO:0000256" key="2">
    <source>
        <dbReference type="ARBA" id="ARBA00023015"/>
    </source>
</evidence>
<dbReference type="CDD" id="cd12148">
    <property type="entry name" value="fungal_TF_MHR"/>
    <property type="match status" value="1"/>
</dbReference>
<comment type="subcellular location">
    <subcellularLocation>
        <location evidence="1">Nucleus</location>
    </subcellularLocation>
</comment>
<accession>A0A517LHN1</accession>
<feature type="transmembrane region" description="Helical" evidence="7">
    <location>
        <begin position="121"/>
        <end position="137"/>
    </location>
</feature>
<keyword evidence="7" id="KW-0812">Transmembrane</keyword>
<dbReference type="GO" id="GO:0000976">
    <property type="term" value="F:transcription cis-regulatory region binding"/>
    <property type="evidence" value="ECO:0007669"/>
    <property type="project" value="TreeGrafter"/>
</dbReference>
<dbReference type="OrthoDB" id="5226580at2759"/>
<dbReference type="EMBL" id="CP042196">
    <property type="protein sequence ID" value="QDS75152.1"/>
    <property type="molecule type" value="Genomic_DNA"/>
</dbReference>
<sequence length="608" mass="68206">MVLDSARDKDALDDLFQPKAGEPKINPLTAVKSIHHQLFEKILPKSPYWNTATAPHTPPTSSGENPPKEEAAHDRHETAPKLGKEDIRQYLNRFQESQTYFPFVRLPHDIKMETMMRRSPFLLLGILAAMSVPHVYVHQRLDAKFKRVLSEKTIEREEKSLDLLQGLLVYLAWYPIHLNPKSLQILKFLQMAVDLVVDLKLDQHTDMIFDATPSESATSNGLAERLAYFGCYYLSTSIVLPFGRPQTIPFSPYMEFLADQAAQDDIEARAQILVKAHRLVEEATELNKFGGQPGSAPKDSQIEALIRRLDTIQQSLSQTNAAHPSMIFSLEFTRERIYAVHTPMPKFPIHAESPSSKVHLSKSLSIIIRMMKYLTSLPPTAFTTFTFPEWYHIIDILVTLSRLCFPLPSIPSWDPIRARQAANYLTLVSGLQTKIGEVVDLLASRPSHLGDDVHHEKGDVNIPHLFSAVLTILLDQYKERATSSVDSPYNLFDPTQDSYDNTQHITTTTNTNTLPSSQQIHATPPETQQSGALRESIYPMKSGLCPVMNGALKGTEYWDAMGAFKTGAGADVWMGNPVGGDIFDGNVIEDWGLWDLQASQQWEAGYGG</sequence>
<feature type="compositionally biased region" description="Basic and acidic residues" evidence="6">
    <location>
        <begin position="1"/>
        <end position="12"/>
    </location>
</feature>
<protein>
    <recommendedName>
        <fullName evidence="10">Transcription factor domain-containing protein</fullName>
    </recommendedName>
</protein>
<feature type="region of interest" description="Disordered" evidence="6">
    <location>
        <begin position="49"/>
        <end position="82"/>
    </location>
</feature>
<evidence type="ECO:0000313" key="9">
    <source>
        <dbReference type="Proteomes" id="UP000316270"/>
    </source>
</evidence>
<evidence type="ECO:0008006" key="10">
    <source>
        <dbReference type="Google" id="ProtNLM"/>
    </source>
</evidence>
<keyword evidence="3" id="KW-0238">DNA-binding</keyword>
<evidence type="ECO:0000256" key="3">
    <source>
        <dbReference type="ARBA" id="ARBA00023125"/>
    </source>
</evidence>
<dbReference type="InterPro" id="IPR051089">
    <property type="entry name" value="prtT"/>
</dbReference>
<keyword evidence="5" id="KW-0539">Nucleus</keyword>
<organism evidence="8 9">
    <name type="scientific">Venturia effusa</name>
    <dbReference type="NCBI Taxonomy" id="50376"/>
    <lineage>
        <taxon>Eukaryota</taxon>
        <taxon>Fungi</taxon>
        <taxon>Dikarya</taxon>
        <taxon>Ascomycota</taxon>
        <taxon>Pezizomycotina</taxon>
        <taxon>Dothideomycetes</taxon>
        <taxon>Pleosporomycetidae</taxon>
        <taxon>Venturiales</taxon>
        <taxon>Venturiaceae</taxon>
        <taxon>Venturia</taxon>
    </lineage>
</organism>
<keyword evidence="4" id="KW-0804">Transcription</keyword>
<gene>
    <name evidence="8" type="ORF">FKW77_008122</name>
</gene>
<feature type="compositionally biased region" description="Basic and acidic residues" evidence="6">
    <location>
        <begin position="66"/>
        <end position="82"/>
    </location>
</feature>
<dbReference type="PANTHER" id="PTHR31845">
    <property type="entry name" value="FINGER DOMAIN PROTEIN, PUTATIVE-RELATED"/>
    <property type="match status" value="1"/>
</dbReference>
<dbReference type="STRING" id="50376.A0A517LHN1"/>
<reference evidence="8 9" key="1">
    <citation type="submission" date="2019-07" db="EMBL/GenBank/DDBJ databases">
        <title>Finished genome of Venturia effusa.</title>
        <authorList>
            <person name="Young C.A."/>
            <person name="Cox M.P."/>
            <person name="Ganley A.R.D."/>
            <person name="David W.J."/>
        </authorList>
    </citation>
    <scope>NUCLEOTIDE SEQUENCE [LARGE SCALE GENOMIC DNA]</scope>
    <source>
        <strain evidence="9">albino</strain>
    </source>
</reference>
<evidence type="ECO:0000256" key="4">
    <source>
        <dbReference type="ARBA" id="ARBA00023163"/>
    </source>
</evidence>
<evidence type="ECO:0000256" key="7">
    <source>
        <dbReference type="SAM" id="Phobius"/>
    </source>
</evidence>
<proteinExistence type="predicted"/>
<keyword evidence="9" id="KW-1185">Reference proteome</keyword>
<feature type="compositionally biased region" description="Polar residues" evidence="6">
    <location>
        <begin position="514"/>
        <end position="531"/>
    </location>
</feature>
<dbReference type="PANTHER" id="PTHR31845:SF10">
    <property type="entry name" value="ZN(II)2CYS6 TRANSCRIPTION FACTOR (EUROFUNG)"/>
    <property type="match status" value="1"/>
</dbReference>
<keyword evidence="7" id="KW-1133">Transmembrane helix</keyword>
<feature type="region of interest" description="Disordered" evidence="6">
    <location>
        <begin position="510"/>
        <end position="531"/>
    </location>
</feature>
<evidence type="ECO:0000256" key="1">
    <source>
        <dbReference type="ARBA" id="ARBA00004123"/>
    </source>
</evidence>
<dbReference type="GO" id="GO:0000981">
    <property type="term" value="F:DNA-binding transcription factor activity, RNA polymerase II-specific"/>
    <property type="evidence" value="ECO:0007669"/>
    <property type="project" value="TreeGrafter"/>
</dbReference>
<name>A0A517LHN1_9PEZI</name>
<keyword evidence="7" id="KW-0472">Membrane</keyword>
<keyword evidence="2" id="KW-0805">Transcription regulation</keyword>
<dbReference type="Proteomes" id="UP000316270">
    <property type="component" value="Chromosome 12"/>
</dbReference>
<feature type="region of interest" description="Disordered" evidence="6">
    <location>
        <begin position="1"/>
        <end position="24"/>
    </location>
</feature>
<evidence type="ECO:0000256" key="6">
    <source>
        <dbReference type="SAM" id="MobiDB-lite"/>
    </source>
</evidence>